<dbReference type="EMBL" id="CP110421">
    <property type="protein sequence ID" value="WAQ80960.1"/>
    <property type="molecule type" value="Genomic_DNA"/>
</dbReference>
<evidence type="ECO:0000313" key="2">
    <source>
        <dbReference type="Proteomes" id="UP001164743"/>
    </source>
</evidence>
<dbReference type="RefSeq" id="XP_053016515.1">
    <property type="nucleotide sequence ID" value="XM_053165310.1"/>
</dbReference>
<name>A0ABY7CAP9_9BASI</name>
<keyword evidence="2" id="KW-1185">Reference proteome</keyword>
<dbReference type="Proteomes" id="UP001164743">
    <property type="component" value="Chromosome 1A"/>
</dbReference>
<accession>A0ABY7CAP9</accession>
<gene>
    <name evidence="1" type="ORF">PtA15_1A298</name>
</gene>
<sequence length="51" mass="5582">MTPTEATTEFNGANHLPDALFWLVIGPTRDPLGVWQLNRSGLYHGPHPGQA</sequence>
<organism evidence="1 2">
    <name type="scientific">Puccinia triticina</name>
    <dbReference type="NCBI Taxonomy" id="208348"/>
    <lineage>
        <taxon>Eukaryota</taxon>
        <taxon>Fungi</taxon>
        <taxon>Dikarya</taxon>
        <taxon>Basidiomycota</taxon>
        <taxon>Pucciniomycotina</taxon>
        <taxon>Pucciniomycetes</taxon>
        <taxon>Pucciniales</taxon>
        <taxon>Pucciniaceae</taxon>
        <taxon>Puccinia</taxon>
    </lineage>
</organism>
<evidence type="ECO:0000313" key="1">
    <source>
        <dbReference type="EMBL" id="WAQ80960.1"/>
    </source>
</evidence>
<protein>
    <submittedName>
        <fullName evidence="1">Uncharacterized protein</fullName>
    </submittedName>
</protein>
<proteinExistence type="predicted"/>
<dbReference type="GeneID" id="77806205"/>
<reference evidence="1" key="1">
    <citation type="submission" date="2022-10" db="EMBL/GenBank/DDBJ databases">
        <title>Puccinia triticina Genome sequencing and assembly.</title>
        <authorList>
            <person name="Li C."/>
        </authorList>
    </citation>
    <scope>NUCLEOTIDE SEQUENCE</scope>
    <source>
        <strain evidence="1">Pt15</strain>
    </source>
</reference>